<evidence type="ECO:0000256" key="9">
    <source>
        <dbReference type="ARBA" id="ARBA00023212"/>
    </source>
</evidence>
<dbReference type="GO" id="GO:0005524">
    <property type="term" value="F:ATP binding"/>
    <property type="evidence" value="ECO:0007669"/>
    <property type="project" value="UniProtKB-KW"/>
</dbReference>
<reference evidence="11 12" key="2">
    <citation type="submission" date="2015-05" db="EMBL/GenBank/DDBJ databases">
        <authorList>
            <person name="Morales-Cruz A."/>
            <person name="Amrine K.C."/>
            <person name="Cantu D."/>
        </authorList>
    </citation>
    <scope>NUCLEOTIDE SEQUENCE [LARGE SCALE GENOMIC DNA]</scope>
    <source>
        <strain evidence="11">UCRPC4</strain>
    </source>
</reference>
<feature type="compositionally biased region" description="Polar residues" evidence="10">
    <location>
        <begin position="323"/>
        <end position="335"/>
    </location>
</feature>
<accession>A0A0G2H184</accession>
<dbReference type="GO" id="GO:0035974">
    <property type="term" value="C:meiotic spindle pole body"/>
    <property type="evidence" value="ECO:0007669"/>
    <property type="project" value="TreeGrafter"/>
</dbReference>
<evidence type="ECO:0000256" key="6">
    <source>
        <dbReference type="ARBA" id="ARBA00022840"/>
    </source>
</evidence>
<proteinExistence type="predicted"/>
<feature type="region of interest" description="Disordered" evidence="10">
    <location>
        <begin position="1"/>
        <end position="20"/>
    </location>
</feature>
<organism evidence="11 12">
    <name type="scientific">Phaeomoniella chlamydospora</name>
    <name type="common">Phaeoacremonium chlamydosporum</name>
    <dbReference type="NCBI Taxonomy" id="158046"/>
    <lineage>
        <taxon>Eukaryota</taxon>
        <taxon>Fungi</taxon>
        <taxon>Dikarya</taxon>
        <taxon>Ascomycota</taxon>
        <taxon>Pezizomycotina</taxon>
        <taxon>Eurotiomycetes</taxon>
        <taxon>Chaetothyriomycetidae</taxon>
        <taxon>Phaeomoniellales</taxon>
        <taxon>Phaeomoniellaceae</taxon>
        <taxon>Phaeomoniella</taxon>
    </lineage>
</organism>
<evidence type="ECO:0000256" key="7">
    <source>
        <dbReference type="ARBA" id="ARBA00023017"/>
    </source>
</evidence>
<dbReference type="InterPro" id="IPR008467">
    <property type="entry name" value="Dynein1_light_intermed_chain"/>
</dbReference>
<comment type="caution">
    <text evidence="11">The sequence shown here is derived from an EMBL/GenBank/DDBJ whole genome shotgun (WGS) entry which is preliminary data.</text>
</comment>
<keyword evidence="6" id="KW-0067">ATP-binding</keyword>
<keyword evidence="4" id="KW-0493">Microtubule</keyword>
<feature type="compositionally biased region" description="Low complexity" evidence="10">
    <location>
        <begin position="472"/>
        <end position="495"/>
    </location>
</feature>
<evidence type="ECO:0000256" key="8">
    <source>
        <dbReference type="ARBA" id="ARBA00023175"/>
    </source>
</evidence>
<dbReference type="OrthoDB" id="27603at2759"/>
<evidence type="ECO:0000256" key="3">
    <source>
        <dbReference type="ARBA" id="ARBA00022490"/>
    </source>
</evidence>
<dbReference type="GO" id="GO:0005868">
    <property type="term" value="C:cytoplasmic dynein complex"/>
    <property type="evidence" value="ECO:0007669"/>
    <property type="project" value="InterPro"/>
</dbReference>
<dbReference type="GO" id="GO:0000226">
    <property type="term" value="P:microtubule cytoskeleton organization"/>
    <property type="evidence" value="ECO:0007669"/>
    <property type="project" value="TreeGrafter"/>
</dbReference>
<feature type="region of interest" description="Disordered" evidence="10">
    <location>
        <begin position="160"/>
        <end position="184"/>
    </location>
</feature>
<evidence type="ECO:0000256" key="4">
    <source>
        <dbReference type="ARBA" id="ARBA00022701"/>
    </source>
</evidence>
<feature type="compositionally biased region" description="Basic and acidic residues" evidence="10">
    <location>
        <begin position="403"/>
        <end position="415"/>
    </location>
</feature>
<gene>
    <name evidence="11" type="ORF">UCRPC4_g00282</name>
</gene>
<dbReference type="PANTHER" id="PTHR12688">
    <property type="entry name" value="DYNEIN LIGHT INTERMEDIATE CHAIN"/>
    <property type="match status" value="1"/>
</dbReference>
<dbReference type="EMBL" id="LCWF01000006">
    <property type="protein sequence ID" value="KKY29093.1"/>
    <property type="molecule type" value="Genomic_DNA"/>
</dbReference>
<dbReference type="Proteomes" id="UP000053317">
    <property type="component" value="Unassembled WGS sequence"/>
</dbReference>
<feature type="compositionally biased region" description="Polar residues" evidence="10">
    <location>
        <begin position="171"/>
        <end position="183"/>
    </location>
</feature>
<evidence type="ECO:0000256" key="1">
    <source>
        <dbReference type="ARBA" id="ARBA00004245"/>
    </source>
</evidence>
<feature type="region of interest" description="Disordered" evidence="10">
    <location>
        <begin position="403"/>
        <end position="426"/>
    </location>
</feature>
<evidence type="ECO:0000313" key="11">
    <source>
        <dbReference type="EMBL" id="KKY29093.1"/>
    </source>
</evidence>
<name>A0A0G2H184_PHACM</name>
<reference evidence="11 12" key="1">
    <citation type="submission" date="2015-05" db="EMBL/GenBank/DDBJ databases">
        <title>Distinctive expansion of gene families associated with plant cell wall degradation and secondary metabolism in the genomes of grapevine trunk pathogens.</title>
        <authorList>
            <person name="Lawrence D.P."/>
            <person name="Travadon R."/>
            <person name="Rolshausen P.E."/>
            <person name="Baumgartner K."/>
        </authorList>
    </citation>
    <scope>NUCLEOTIDE SEQUENCE [LARGE SCALE GENOMIC DNA]</scope>
    <source>
        <strain evidence="11">UCRPC4</strain>
    </source>
</reference>
<evidence type="ECO:0000313" key="12">
    <source>
        <dbReference type="Proteomes" id="UP000053317"/>
    </source>
</evidence>
<dbReference type="GO" id="GO:0005874">
    <property type="term" value="C:microtubule"/>
    <property type="evidence" value="ECO:0007669"/>
    <property type="project" value="UniProtKB-KW"/>
</dbReference>
<sequence length="538" mass="59823">MQNKKTDGRPGSKDGAKKNIWDSMLAEAARGKELPEKQLLILGGTPERQRELLEVLSPDPINSQYQRDRQRRRKVPVSNLYALGYTYHDVLDADQEDILARLSVYMLAEPSPAFSSLLKPLLNTRTIPNTLIVILLNWLLRSVLITLDEETKIAMEEHMTEWKERRRGTEPVTTSQPNSTTTVPLLGPGEWDEGLGIPLCVVCQNSEKMDNLEKESNWQEEDFDYVMQTMRTILLKHGSSLVYNSAFDSNSTQSLIHSSLGIHSMLKRETIKANVIDRDKILVPPNWDSWGKIRIHREGFEPEKVADLWSIEIQDSPEDLDTSKINGTKSKINGESTDHASTEQSALNPSETVVHTYEKVLFDPSKTPLSYMPSTTRPTINDFVPTVDFQTFLSQQLAALETQKKKDEQNQKEYNTKSLGSQDQKALLDETGRKMAESIGPVQFNMGGIQVDADDMEREASRTPLKSPDPHPTASATNPPSTTANLTPSTPAGAAAPPPPQTPDAKYQNEALASFFAGLMKNTKSNVNSPRTPAAGGG</sequence>
<comment type="subcellular location">
    <subcellularLocation>
        <location evidence="1">Cytoplasm</location>
        <location evidence="1">Cytoskeleton</location>
    </subcellularLocation>
</comment>
<dbReference type="Pfam" id="PF05783">
    <property type="entry name" value="DLIC"/>
    <property type="match status" value="1"/>
</dbReference>
<dbReference type="PANTHER" id="PTHR12688:SF0">
    <property type="entry name" value="DYNEIN LIGHT INTERMEDIATE CHAIN"/>
    <property type="match status" value="1"/>
</dbReference>
<protein>
    <submittedName>
        <fullName evidence="11">Putative dynein light intermediate chain</fullName>
    </submittedName>
</protein>
<dbReference type="AlphaFoldDB" id="A0A0G2H184"/>
<keyword evidence="8" id="KW-0505">Motor protein</keyword>
<dbReference type="GO" id="GO:0007018">
    <property type="term" value="P:microtubule-based movement"/>
    <property type="evidence" value="ECO:0007669"/>
    <property type="project" value="InterPro"/>
</dbReference>
<keyword evidence="2" id="KW-0813">Transport</keyword>
<evidence type="ECO:0000256" key="5">
    <source>
        <dbReference type="ARBA" id="ARBA00022741"/>
    </source>
</evidence>
<keyword evidence="7" id="KW-0243">Dynein</keyword>
<dbReference type="InterPro" id="IPR022780">
    <property type="entry name" value="Dynein_light_int_chain"/>
</dbReference>
<evidence type="ECO:0000256" key="2">
    <source>
        <dbReference type="ARBA" id="ARBA00022448"/>
    </source>
</evidence>
<feature type="region of interest" description="Disordered" evidence="10">
    <location>
        <begin position="319"/>
        <end position="349"/>
    </location>
</feature>
<keyword evidence="9" id="KW-0206">Cytoskeleton</keyword>
<keyword evidence="12" id="KW-1185">Reference proteome</keyword>
<keyword evidence="5" id="KW-0547">Nucleotide-binding</keyword>
<evidence type="ECO:0000256" key="10">
    <source>
        <dbReference type="SAM" id="MobiDB-lite"/>
    </source>
</evidence>
<feature type="compositionally biased region" description="Basic and acidic residues" evidence="10">
    <location>
        <begin position="160"/>
        <end position="169"/>
    </location>
</feature>
<keyword evidence="3" id="KW-0963">Cytoplasm</keyword>
<dbReference type="GO" id="GO:0045504">
    <property type="term" value="F:dynein heavy chain binding"/>
    <property type="evidence" value="ECO:0007669"/>
    <property type="project" value="TreeGrafter"/>
</dbReference>
<feature type="region of interest" description="Disordered" evidence="10">
    <location>
        <begin position="456"/>
        <end position="510"/>
    </location>
</feature>